<reference evidence="3" key="1">
    <citation type="journal article" date="2019" name="Int. J. Syst. Evol. Microbiol.">
        <title>The Global Catalogue of Microorganisms (GCM) 10K type strain sequencing project: providing services to taxonomists for standard genome sequencing and annotation.</title>
        <authorList>
            <consortium name="The Broad Institute Genomics Platform"/>
            <consortium name="The Broad Institute Genome Sequencing Center for Infectious Disease"/>
            <person name="Wu L."/>
            <person name="Ma J."/>
        </authorList>
    </citation>
    <scope>NUCLEOTIDE SEQUENCE [LARGE SCALE GENOMIC DNA]</scope>
    <source>
        <strain evidence="3">JCM 4788</strain>
    </source>
</reference>
<proteinExistence type="predicted"/>
<accession>A0ABP3ITX8</accession>
<dbReference type="EMBL" id="BAAABX010000049">
    <property type="protein sequence ID" value="GAA0419587.1"/>
    <property type="molecule type" value="Genomic_DNA"/>
</dbReference>
<dbReference type="RefSeq" id="WP_344027437.1">
    <property type="nucleotide sequence ID" value="NZ_BAAABX010000049.1"/>
</dbReference>
<evidence type="ECO:0000313" key="3">
    <source>
        <dbReference type="Proteomes" id="UP001500879"/>
    </source>
</evidence>
<comment type="caution">
    <text evidence="2">The sequence shown here is derived from an EMBL/GenBank/DDBJ whole genome shotgun (WGS) entry which is preliminary data.</text>
</comment>
<dbReference type="Gene3D" id="1.10.260.40">
    <property type="entry name" value="lambda repressor-like DNA-binding domains"/>
    <property type="match status" value="1"/>
</dbReference>
<gene>
    <name evidence="2" type="ORF">GCM10010357_46190</name>
</gene>
<organism evidence="2 3">
    <name type="scientific">Streptomyces luteireticuli</name>
    <dbReference type="NCBI Taxonomy" id="173858"/>
    <lineage>
        <taxon>Bacteria</taxon>
        <taxon>Bacillati</taxon>
        <taxon>Actinomycetota</taxon>
        <taxon>Actinomycetes</taxon>
        <taxon>Kitasatosporales</taxon>
        <taxon>Streptomycetaceae</taxon>
        <taxon>Streptomyces</taxon>
    </lineage>
</organism>
<name>A0ABP3ITX8_9ACTN</name>
<sequence>MPAAKELDPSASLAALYGSRVRKRRLRAGWTQRELGEKVHLSHGRIAQIELGNEVPAEDVSKRLDEVLGAEGELHELWMHVERIPLKGWMQNYIDCEARAVAMHKYLAYWLPGLLQTEAYARELMSAYYPWYSPDEIQKQVERRLARQSILTRPEPPFLWMVLDEAILRRPVGGPAVMYEQLARLVNSAQAPNVKVQVLPFAVGVHAALGCSLTLLAFERGPDVAYLEGSDTGSLVRDRASVLRYSHRYDHVHAAALPPDDSIALLERTMKEFSA</sequence>
<evidence type="ECO:0000259" key="1">
    <source>
        <dbReference type="PROSITE" id="PS50943"/>
    </source>
</evidence>
<dbReference type="Pfam" id="PF19054">
    <property type="entry name" value="DUF5753"/>
    <property type="match status" value="1"/>
</dbReference>
<dbReference type="InterPro" id="IPR001387">
    <property type="entry name" value="Cro/C1-type_HTH"/>
</dbReference>
<feature type="domain" description="HTH cro/C1-type" evidence="1">
    <location>
        <begin position="21"/>
        <end position="74"/>
    </location>
</feature>
<evidence type="ECO:0000313" key="2">
    <source>
        <dbReference type="EMBL" id="GAA0419587.1"/>
    </source>
</evidence>
<dbReference type="PROSITE" id="PS50943">
    <property type="entry name" value="HTH_CROC1"/>
    <property type="match status" value="1"/>
</dbReference>
<dbReference type="SMART" id="SM00530">
    <property type="entry name" value="HTH_XRE"/>
    <property type="match status" value="1"/>
</dbReference>
<protein>
    <submittedName>
        <fullName evidence="2">Helix-turn-helix transcriptional regulator</fullName>
    </submittedName>
</protein>
<dbReference type="Pfam" id="PF13560">
    <property type="entry name" value="HTH_31"/>
    <property type="match status" value="1"/>
</dbReference>
<dbReference type="CDD" id="cd00093">
    <property type="entry name" value="HTH_XRE"/>
    <property type="match status" value="1"/>
</dbReference>
<dbReference type="SUPFAM" id="SSF47413">
    <property type="entry name" value="lambda repressor-like DNA-binding domains"/>
    <property type="match status" value="1"/>
</dbReference>
<dbReference type="Proteomes" id="UP001500879">
    <property type="component" value="Unassembled WGS sequence"/>
</dbReference>
<dbReference type="InterPro" id="IPR043917">
    <property type="entry name" value="DUF5753"/>
</dbReference>
<keyword evidence="3" id="KW-1185">Reference proteome</keyword>
<dbReference type="InterPro" id="IPR010982">
    <property type="entry name" value="Lambda_DNA-bd_dom_sf"/>
</dbReference>